<feature type="region of interest" description="Disordered" evidence="1">
    <location>
        <begin position="26"/>
        <end position="61"/>
    </location>
</feature>
<name>A0A2T4AHD8_TRIHA</name>
<dbReference type="Proteomes" id="UP000241690">
    <property type="component" value="Unassembled WGS sequence"/>
</dbReference>
<keyword evidence="3" id="KW-0732">Signal</keyword>
<gene>
    <name evidence="4" type="ORF">M431DRAFT_376317</name>
</gene>
<feature type="signal peptide" evidence="3">
    <location>
        <begin position="1"/>
        <end position="17"/>
    </location>
</feature>
<evidence type="ECO:0000256" key="2">
    <source>
        <dbReference type="SAM" id="Phobius"/>
    </source>
</evidence>
<feature type="transmembrane region" description="Helical" evidence="2">
    <location>
        <begin position="174"/>
        <end position="191"/>
    </location>
</feature>
<proteinExistence type="predicted"/>
<feature type="compositionally biased region" description="Basic residues" evidence="1">
    <location>
        <begin position="43"/>
        <end position="61"/>
    </location>
</feature>
<evidence type="ECO:0000256" key="1">
    <source>
        <dbReference type="SAM" id="MobiDB-lite"/>
    </source>
</evidence>
<feature type="chain" id="PRO_5015666172" evidence="3">
    <location>
        <begin position="18"/>
        <end position="196"/>
    </location>
</feature>
<evidence type="ECO:0000313" key="4">
    <source>
        <dbReference type="EMBL" id="PTB56443.1"/>
    </source>
</evidence>
<evidence type="ECO:0000256" key="3">
    <source>
        <dbReference type="SAM" id="SignalP"/>
    </source>
</evidence>
<dbReference type="AlphaFoldDB" id="A0A2T4AHD8"/>
<feature type="transmembrane region" description="Helical" evidence="2">
    <location>
        <begin position="143"/>
        <end position="162"/>
    </location>
</feature>
<keyword evidence="5" id="KW-1185">Reference proteome</keyword>
<keyword evidence="2" id="KW-0472">Membrane</keyword>
<organism evidence="4 5">
    <name type="scientific">Trichoderma harzianum CBS 226.95</name>
    <dbReference type="NCBI Taxonomy" id="983964"/>
    <lineage>
        <taxon>Eukaryota</taxon>
        <taxon>Fungi</taxon>
        <taxon>Dikarya</taxon>
        <taxon>Ascomycota</taxon>
        <taxon>Pezizomycotina</taxon>
        <taxon>Sordariomycetes</taxon>
        <taxon>Hypocreomycetidae</taxon>
        <taxon>Hypocreales</taxon>
        <taxon>Hypocreaceae</taxon>
        <taxon>Trichoderma</taxon>
    </lineage>
</organism>
<protein>
    <submittedName>
        <fullName evidence="4">Uncharacterized protein</fullName>
    </submittedName>
</protein>
<evidence type="ECO:0000313" key="5">
    <source>
        <dbReference type="Proteomes" id="UP000241690"/>
    </source>
</evidence>
<dbReference type="RefSeq" id="XP_024776120.1">
    <property type="nucleotide sequence ID" value="XM_024914682.1"/>
</dbReference>
<sequence>MFISSVCLFLLGREILPGLLNHQTMEENKGRSKTMKNQSFGKAQRHKRGLSTRKQQRRKKDTKIQSVTLAIVRPEIRWACIIEVRTTKAKIRSSKSPGTYLFRMWVGEITLVGKHSSAETTIEHASAAHIAAQPKYRPSIGEAANRGVFFFLLFICLLSFWLEPDKQQICNPELFRWILLIVFYFILSRLVPTLGR</sequence>
<reference evidence="4 5" key="1">
    <citation type="submission" date="2016-07" db="EMBL/GenBank/DDBJ databases">
        <title>Multiple horizontal gene transfer events from other fungi enriched the ability of initially mycotrophic Trichoderma (Ascomycota) to feed on dead plant biomass.</title>
        <authorList>
            <consortium name="DOE Joint Genome Institute"/>
            <person name="Aerts A."/>
            <person name="Atanasova L."/>
            <person name="Chenthamara K."/>
            <person name="Zhang J."/>
            <person name="Grujic M."/>
            <person name="Henrissat B."/>
            <person name="Kuo A."/>
            <person name="Salamov A."/>
            <person name="Lipzen A."/>
            <person name="Labutti K."/>
            <person name="Barry K."/>
            <person name="Miao Y."/>
            <person name="Rahimi M.J."/>
            <person name="Shen Q."/>
            <person name="Grigoriev I.V."/>
            <person name="Kubicek C.P."/>
            <person name="Druzhinina I.S."/>
        </authorList>
    </citation>
    <scope>NUCLEOTIDE SEQUENCE [LARGE SCALE GENOMIC DNA]</scope>
    <source>
        <strain evidence="4 5">CBS 226.95</strain>
    </source>
</reference>
<dbReference type="EMBL" id="KZ679678">
    <property type="protein sequence ID" value="PTB56443.1"/>
    <property type="molecule type" value="Genomic_DNA"/>
</dbReference>
<accession>A0A2T4AHD8</accession>
<keyword evidence="2" id="KW-0812">Transmembrane</keyword>
<dbReference type="GeneID" id="36623248"/>
<keyword evidence="2" id="KW-1133">Transmembrane helix</keyword>